<dbReference type="GO" id="GO:0050661">
    <property type="term" value="F:NADP binding"/>
    <property type="evidence" value="ECO:0007669"/>
    <property type="project" value="TreeGrafter"/>
</dbReference>
<dbReference type="InterPro" id="IPR008927">
    <property type="entry name" value="6-PGluconate_DH-like_C_sf"/>
</dbReference>
<dbReference type="GO" id="GO:0008677">
    <property type="term" value="F:2-dehydropantoate 2-reductase activity"/>
    <property type="evidence" value="ECO:0007669"/>
    <property type="project" value="UniProtKB-EC"/>
</dbReference>
<evidence type="ECO:0000259" key="8">
    <source>
        <dbReference type="Pfam" id="PF08546"/>
    </source>
</evidence>
<dbReference type="Pfam" id="PF08546">
    <property type="entry name" value="ApbA_C"/>
    <property type="match status" value="1"/>
</dbReference>
<evidence type="ECO:0000256" key="6">
    <source>
        <dbReference type="SAM" id="MobiDB-lite"/>
    </source>
</evidence>
<dbReference type="GO" id="GO:0015940">
    <property type="term" value="P:pantothenate biosynthetic process"/>
    <property type="evidence" value="ECO:0007669"/>
    <property type="project" value="InterPro"/>
</dbReference>
<dbReference type="InterPro" id="IPR003710">
    <property type="entry name" value="ApbA"/>
</dbReference>
<accession>A0A409Y9A9</accession>
<dbReference type="AlphaFoldDB" id="A0A409Y9A9"/>
<evidence type="ECO:0000313" key="9">
    <source>
        <dbReference type="EMBL" id="PPQ99558.1"/>
    </source>
</evidence>
<dbReference type="Proteomes" id="UP000284842">
    <property type="component" value="Unassembled WGS sequence"/>
</dbReference>
<dbReference type="SUPFAM" id="SSF51735">
    <property type="entry name" value="NAD(P)-binding Rossmann-fold domains"/>
    <property type="match status" value="1"/>
</dbReference>
<feature type="region of interest" description="Disordered" evidence="6">
    <location>
        <begin position="55"/>
        <end position="83"/>
    </location>
</feature>
<evidence type="ECO:0000313" key="10">
    <source>
        <dbReference type="Proteomes" id="UP000284842"/>
    </source>
</evidence>
<dbReference type="STRING" id="181874.A0A409Y9A9"/>
<keyword evidence="4" id="KW-0560">Oxidoreductase</keyword>
<keyword evidence="3" id="KW-0521">NADP</keyword>
<dbReference type="EC" id="1.1.1.169" evidence="2"/>
<dbReference type="Gene3D" id="1.10.1040.10">
    <property type="entry name" value="N-(1-d-carboxylethyl)-l-norvaline Dehydrogenase, domain 2"/>
    <property type="match status" value="1"/>
</dbReference>
<dbReference type="Pfam" id="PF02558">
    <property type="entry name" value="ApbA"/>
    <property type="match status" value="1"/>
</dbReference>
<dbReference type="FunCoup" id="A0A409Y9A9">
    <property type="interactions" value="214"/>
</dbReference>
<protein>
    <recommendedName>
        <fullName evidence="2">2-dehydropantoate 2-reductase</fullName>
        <ecNumber evidence="2">1.1.1.169</ecNumber>
    </recommendedName>
    <alternativeName>
        <fullName evidence="5">Ketopantoate reductase</fullName>
    </alternativeName>
</protein>
<dbReference type="OrthoDB" id="73846at2759"/>
<evidence type="ECO:0000256" key="1">
    <source>
        <dbReference type="ARBA" id="ARBA00007870"/>
    </source>
</evidence>
<comment type="caution">
    <text evidence="9">The sequence shown here is derived from an EMBL/GenBank/DDBJ whole genome shotgun (WGS) entry which is preliminary data.</text>
</comment>
<gene>
    <name evidence="9" type="ORF">CVT24_005346</name>
</gene>
<dbReference type="InParanoid" id="A0A409Y9A9"/>
<name>A0A409Y9A9_9AGAR</name>
<dbReference type="InterPro" id="IPR050838">
    <property type="entry name" value="Ketopantoate_reductase"/>
</dbReference>
<feature type="domain" description="Ketopantoate reductase C-terminal" evidence="8">
    <location>
        <begin position="245"/>
        <end position="387"/>
    </location>
</feature>
<sequence>MHFHVIGLGPIGSLLAHNLRSVLPAAHRISLIHKTPAERTELAATSLKVIREGNTTSSSNYSHESFDWSSKRKSPVQPRQDSSPGPIDSLFVALKAQQTVNAVKTLAPRLSPNSTIVLLQNGMGVYEELLSRVFRNPEKCPHFILASNTHGAFISDRFTTIHAGIGSIDFSIVPDPRGRDFEAGLHDESVNVAERRLKLSDLTSNEDQQLPRYRTLRDTVAALLLLKPLNTMWRPYSELQILLRRKLAVNAVVNPLTSLLNCPNGDLLDQPTFPSILQDICDEASAVFSAQLRHDTHLWLQELKAQGHDTHHIPESTIPDLLTSESLQKEVRRVINITRGNISSTLQDIRRGRDTEIDYLNGYLRDAGKNHGVATPVNTTLCNLVKLRSGIPVDRML</sequence>
<evidence type="ECO:0000256" key="4">
    <source>
        <dbReference type="ARBA" id="ARBA00023002"/>
    </source>
</evidence>
<dbReference type="NCBIfam" id="TIGR00745">
    <property type="entry name" value="apbA_panE"/>
    <property type="match status" value="1"/>
</dbReference>
<dbReference type="InterPro" id="IPR013752">
    <property type="entry name" value="KPA_reductase"/>
</dbReference>
<evidence type="ECO:0000256" key="5">
    <source>
        <dbReference type="ARBA" id="ARBA00032024"/>
    </source>
</evidence>
<dbReference type="GO" id="GO:0005739">
    <property type="term" value="C:mitochondrion"/>
    <property type="evidence" value="ECO:0007669"/>
    <property type="project" value="TreeGrafter"/>
</dbReference>
<dbReference type="PANTHER" id="PTHR43765:SF2">
    <property type="entry name" value="2-DEHYDROPANTOATE 2-REDUCTASE"/>
    <property type="match status" value="1"/>
</dbReference>
<dbReference type="EMBL" id="NHTK01001354">
    <property type="protein sequence ID" value="PPQ99558.1"/>
    <property type="molecule type" value="Genomic_DNA"/>
</dbReference>
<organism evidence="9 10">
    <name type="scientific">Panaeolus cyanescens</name>
    <dbReference type="NCBI Taxonomy" id="181874"/>
    <lineage>
        <taxon>Eukaryota</taxon>
        <taxon>Fungi</taxon>
        <taxon>Dikarya</taxon>
        <taxon>Basidiomycota</taxon>
        <taxon>Agaricomycotina</taxon>
        <taxon>Agaricomycetes</taxon>
        <taxon>Agaricomycetidae</taxon>
        <taxon>Agaricales</taxon>
        <taxon>Agaricineae</taxon>
        <taxon>Galeropsidaceae</taxon>
        <taxon>Panaeolus</taxon>
    </lineage>
</organism>
<dbReference type="InterPro" id="IPR036291">
    <property type="entry name" value="NAD(P)-bd_dom_sf"/>
</dbReference>
<evidence type="ECO:0000256" key="2">
    <source>
        <dbReference type="ARBA" id="ARBA00013014"/>
    </source>
</evidence>
<dbReference type="Gene3D" id="3.40.50.720">
    <property type="entry name" value="NAD(P)-binding Rossmann-like Domain"/>
    <property type="match status" value="1"/>
</dbReference>
<reference evidence="9 10" key="1">
    <citation type="journal article" date="2018" name="Evol. Lett.">
        <title>Horizontal gene cluster transfer increased hallucinogenic mushroom diversity.</title>
        <authorList>
            <person name="Reynolds H.T."/>
            <person name="Vijayakumar V."/>
            <person name="Gluck-Thaler E."/>
            <person name="Korotkin H.B."/>
            <person name="Matheny P.B."/>
            <person name="Slot J.C."/>
        </authorList>
    </citation>
    <scope>NUCLEOTIDE SEQUENCE [LARGE SCALE GENOMIC DNA]</scope>
    <source>
        <strain evidence="9 10">2629</strain>
    </source>
</reference>
<evidence type="ECO:0000259" key="7">
    <source>
        <dbReference type="Pfam" id="PF02558"/>
    </source>
</evidence>
<dbReference type="InterPro" id="IPR013332">
    <property type="entry name" value="KPR_N"/>
</dbReference>
<proteinExistence type="inferred from homology"/>
<dbReference type="PANTHER" id="PTHR43765">
    <property type="entry name" value="2-DEHYDROPANTOATE 2-REDUCTASE-RELATED"/>
    <property type="match status" value="1"/>
</dbReference>
<dbReference type="InterPro" id="IPR013328">
    <property type="entry name" value="6PGD_dom2"/>
</dbReference>
<dbReference type="SUPFAM" id="SSF48179">
    <property type="entry name" value="6-phosphogluconate dehydrogenase C-terminal domain-like"/>
    <property type="match status" value="1"/>
</dbReference>
<keyword evidence="10" id="KW-1185">Reference proteome</keyword>
<evidence type="ECO:0000256" key="3">
    <source>
        <dbReference type="ARBA" id="ARBA00022857"/>
    </source>
</evidence>
<comment type="similarity">
    <text evidence="1">Belongs to the ketopantoate reductase family.</text>
</comment>
<feature type="domain" description="Ketopantoate reductase N-terminal" evidence="7">
    <location>
        <begin position="3"/>
        <end position="172"/>
    </location>
</feature>